<dbReference type="AlphaFoldDB" id="A0A5Q0P9R4"/>
<gene>
    <name evidence="2" type="ORF">GFH30_04675</name>
    <name evidence="1" type="ORF">GHJ48_06760</name>
</gene>
<accession>A0A5Q0P9R4</accession>
<organism evidence="1 4">
    <name type="scientific">Acinetobacter wanghuae</name>
    <dbReference type="NCBI Taxonomy" id="2662362"/>
    <lineage>
        <taxon>Bacteria</taxon>
        <taxon>Pseudomonadati</taxon>
        <taxon>Pseudomonadota</taxon>
        <taxon>Gammaproteobacteria</taxon>
        <taxon>Moraxellales</taxon>
        <taxon>Moraxellaceae</taxon>
        <taxon>Acinetobacter</taxon>
    </lineage>
</organism>
<evidence type="ECO:0008006" key="5">
    <source>
        <dbReference type="Google" id="ProtNLM"/>
    </source>
</evidence>
<keyword evidence="3" id="KW-1185">Reference proteome</keyword>
<evidence type="ECO:0000313" key="4">
    <source>
        <dbReference type="Proteomes" id="UP000480556"/>
    </source>
</evidence>
<dbReference type="EMBL" id="WITK01000010">
    <property type="protein sequence ID" value="MQW92100.1"/>
    <property type="molecule type" value="Genomic_DNA"/>
</dbReference>
<protein>
    <recommendedName>
        <fullName evidence="5">MFS transporter</fullName>
    </recommendedName>
</protein>
<dbReference type="RefSeq" id="WP_153373358.1">
    <property type="nucleotide sequence ID" value="NZ_CP045650.1"/>
</dbReference>
<proteinExistence type="predicted"/>
<sequence length="224" mass="25860">MSKMLCYSLISFMMLTVLIAALFWLYLNIQASMYVSAQNASVRLSDQLPTKIAVGNYLQTHAKGQLDTIIDIDRQIELPLQGKYLANLQFVVEVPVNVEVDYQTHIEVDQVMPLEADTSLIYKTKFLPKFPLKLDIPIKLSVPFHLKRNYQIPIQIRFNGPVYMQFNEKLQLDVKHQFKPTIELNDAMTMRKIADFNATLKNIERDTEANLDMKMDLGLNQIHP</sequence>
<reference evidence="3 4" key="1">
    <citation type="submission" date="2019-10" db="EMBL/GenBank/DDBJ databases">
        <authorList>
            <person name="Dong K."/>
        </authorList>
    </citation>
    <scope>NUCLEOTIDE SEQUENCE [LARGE SCALE GENOMIC DNA]</scope>
    <source>
        <strain evidence="2">Dk386</strain>
        <strain evidence="3">dk386</strain>
        <strain evidence="1">Dk771</strain>
        <strain evidence="4">dk771</strain>
    </source>
</reference>
<dbReference type="Proteomes" id="UP000480556">
    <property type="component" value="Unassembled WGS sequence"/>
</dbReference>
<evidence type="ECO:0000313" key="2">
    <source>
        <dbReference type="EMBL" id="QGA12288.1"/>
    </source>
</evidence>
<evidence type="ECO:0000313" key="1">
    <source>
        <dbReference type="EMBL" id="MQW92100.1"/>
    </source>
</evidence>
<dbReference type="Proteomes" id="UP000327478">
    <property type="component" value="Chromosome"/>
</dbReference>
<dbReference type="EMBL" id="CP045650">
    <property type="protein sequence ID" value="QGA12288.1"/>
    <property type="molecule type" value="Genomic_DNA"/>
</dbReference>
<evidence type="ECO:0000313" key="3">
    <source>
        <dbReference type="Proteomes" id="UP000327478"/>
    </source>
</evidence>
<name>A0A5Q0P9R4_9GAMM</name>